<accession>A0A225V0G4</accession>
<reference evidence="3" key="1">
    <citation type="submission" date="2017-03" db="EMBL/GenBank/DDBJ databases">
        <title>Phytopthora megakarya and P. palmivora, two closely related causual agents of cacao black pod achieved similar genome size and gene model numbers by different mechanisms.</title>
        <authorList>
            <person name="Ali S."/>
            <person name="Shao J."/>
            <person name="Larry D.J."/>
            <person name="Kronmiller B."/>
            <person name="Shen D."/>
            <person name="Strem M.D."/>
            <person name="Melnick R.L."/>
            <person name="Guiltinan M.J."/>
            <person name="Tyler B.M."/>
            <person name="Meinhardt L.W."/>
            <person name="Bailey B.A."/>
        </authorList>
    </citation>
    <scope>NUCLEOTIDE SEQUENCE [LARGE SCALE GENOMIC DNA]</scope>
    <source>
        <strain evidence="3">zdho120</strain>
    </source>
</reference>
<evidence type="ECO:0000259" key="1">
    <source>
        <dbReference type="Pfam" id="PF08123"/>
    </source>
</evidence>
<comment type="caution">
    <text evidence="2">The sequence shown here is derived from an EMBL/GenBank/DDBJ whole genome shotgun (WGS) entry which is preliminary data.</text>
</comment>
<evidence type="ECO:0000313" key="2">
    <source>
        <dbReference type="EMBL" id="OWY98316.1"/>
    </source>
</evidence>
<dbReference type="InterPro" id="IPR025789">
    <property type="entry name" value="DOT1_dom"/>
</dbReference>
<feature type="domain" description="DOT1" evidence="1">
    <location>
        <begin position="26"/>
        <end position="115"/>
    </location>
</feature>
<protein>
    <submittedName>
        <fullName evidence="2">Histone methylation protein</fullName>
    </submittedName>
</protein>
<keyword evidence="3" id="KW-1185">Reference proteome</keyword>
<dbReference type="InterPro" id="IPR029063">
    <property type="entry name" value="SAM-dependent_MTases_sf"/>
</dbReference>
<dbReference type="EMBL" id="NBNE01009537">
    <property type="protein sequence ID" value="OWY98316.1"/>
    <property type="molecule type" value="Genomic_DNA"/>
</dbReference>
<evidence type="ECO:0000313" key="3">
    <source>
        <dbReference type="Proteomes" id="UP000198211"/>
    </source>
</evidence>
<sequence>MAKRFGDVCASDVRQLVRQTHGNVGPLKSDDIFVDIGSGIGNIMVQIALTTKAHACTGIEVRSELCDIAETRIQSYLSEWPLLKKVSTVASDLRDVSLSTTSPMCDSTVVLANNVNRQIWYYLENFAR</sequence>
<proteinExistence type="predicted"/>
<dbReference type="Gene3D" id="3.40.50.150">
    <property type="entry name" value="Vaccinia Virus protein VP39"/>
    <property type="match status" value="1"/>
</dbReference>
<dbReference type="Pfam" id="PF08123">
    <property type="entry name" value="DOT1"/>
    <property type="match status" value="1"/>
</dbReference>
<name>A0A225V0G4_9STRA</name>
<gene>
    <name evidence="2" type="ORF">PHMEG_00030947</name>
</gene>
<dbReference type="Proteomes" id="UP000198211">
    <property type="component" value="Unassembled WGS sequence"/>
</dbReference>
<dbReference type="OrthoDB" id="129465at2759"/>
<dbReference type="SUPFAM" id="SSF53335">
    <property type="entry name" value="S-adenosyl-L-methionine-dependent methyltransferases"/>
    <property type="match status" value="1"/>
</dbReference>
<dbReference type="GO" id="GO:0031151">
    <property type="term" value="F:histone H3K79 methyltransferase activity"/>
    <property type="evidence" value="ECO:0007669"/>
    <property type="project" value="InterPro"/>
</dbReference>
<dbReference type="STRING" id="4795.A0A225V0G4"/>
<organism evidence="2 3">
    <name type="scientific">Phytophthora megakarya</name>
    <dbReference type="NCBI Taxonomy" id="4795"/>
    <lineage>
        <taxon>Eukaryota</taxon>
        <taxon>Sar</taxon>
        <taxon>Stramenopiles</taxon>
        <taxon>Oomycota</taxon>
        <taxon>Peronosporomycetes</taxon>
        <taxon>Peronosporales</taxon>
        <taxon>Peronosporaceae</taxon>
        <taxon>Phytophthora</taxon>
    </lineage>
</organism>
<dbReference type="AlphaFoldDB" id="A0A225V0G4"/>